<evidence type="ECO:0000256" key="6">
    <source>
        <dbReference type="ARBA" id="ARBA00023134"/>
    </source>
</evidence>
<evidence type="ECO:0000256" key="3">
    <source>
        <dbReference type="ARBA" id="ARBA00022723"/>
    </source>
</evidence>
<dbReference type="InterPro" id="IPR036025">
    <property type="entry name" value="RtcB-like_sf"/>
</dbReference>
<protein>
    <recommendedName>
        <fullName evidence="1">3'-phosphate/5'-hydroxy nucleic acid ligase</fullName>
        <ecNumber evidence="1">6.5.1.8</ecNumber>
    </recommendedName>
</protein>
<comment type="caution">
    <text evidence="12">The sequence shown here is derived from an EMBL/GenBank/DDBJ whole genome shotgun (WGS) entry which is preliminary data.</text>
</comment>
<dbReference type="InterPro" id="IPR001233">
    <property type="entry name" value="RtcB"/>
</dbReference>
<proteinExistence type="predicted"/>
<comment type="cofactor">
    <cofactor evidence="11">
        <name>Mn(2+)</name>
        <dbReference type="ChEBI" id="CHEBI:29035"/>
    </cofactor>
    <text evidence="11">Binds 2 manganese ions per subunit.</text>
</comment>
<keyword evidence="5" id="KW-0692">RNA repair</keyword>
<dbReference type="Proteomes" id="UP000430692">
    <property type="component" value="Unassembled WGS sequence"/>
</dbReference>
<dbReference type="Gene3D" id="3.90.1860.10">
    <property type="entry name" value="tRNA-splicing ligase RtcB"/>
    <property type="match status" value="1"/>
</dbReference>
<feature type="binding site" evidence="10">
    <location>
        <begin position="167"/>
        <end position="170"/>
    </location>
    <ligand>
        <name>GMP</name>
        <dbReference type="ChEBI" id="CHEBI:58115"/>
    </ligand>
</feature>
<dbReference type="PANTHER" id="PTHR11118:SF1">
    <property type="entry name" value="RNA-SPLICING LIGASE RTCB HOMOLOG"/>
    <property type="match status" value="1"/>
</dbReference>
<feature type="active site" description="GMP-histidine intermediate" evidence="9">
    <location>
        <position position="192"/>
    </location>
</feature>
<accession>A0A6I4VTM0</accession>
<evidence type="ECO:0000256" key="9">
    <source>
        <dbReference type="PIRSR" id="PIRSR601233-1"/>
    </source>
</evidence>
<dbReference type="GO" id="GO:0042245">
    <property type="term" value="P:RNA repair"/>
    <property type="evidence" value="ECO:0007669"/>
    <property type="project" value="UniProtKB-KW"/>
</dbReference>
<keyword evidence="13" id="KW-1185">Reference proteome</keyword>
<sequence>MEIQAIHIREENQEIAEKWGLEDGQVVIMIHSGSRAWGGMMGPKYTKDFKAAMNKWGVGTPDPNLVFAPIDSDQGQQYINLMQSALNFAVVNRHMLAYGVREGFKEVFGSDFEAPVLYDLMHNYALKEFHRNQPMMVHRKGTTRALPAGHFLNTEAYKETGHPALIPGSMGTSSYIMVGAKGGEKNFYSICHGAGRVRSRRATKELITIDEFAESMKVGTDEEVLVNQRTLQSILDECPQAYKDVDQIIDSIEGAGLASVVAECKPLAVIKGV</sequence>
<evidence type="ECO:0000256" key="2">
    <source>
        <dbReference type="ARBA" id="ARBA00022598"/>
    </source>
</evidence>
<name>A0A6I4VTM0_9BACL</name>
<evidence type="ECO:0000256" key="5">
    <source>
        <dbReference type="ARBA" id="ARBA00022800"/>
    </source>
</evidence>
<evidence type="ECO:0000313" key="12">
    <source>
        <dbReference type="EMBL" id="MXQ53851.1"/>
    </source>
</evidence>
<keyword evidence="4 10" id="KW-0547">Nucleotide-binding</keyword>
<evidence type="ECO:0000256" key="1">
    <source>
        <dbReference type="ARBA" id="ARBA00012726"/>
    </source>
</evidence>
<dbReference type="EC" id="6.5.1.8" evidence="1"/>
<gene>
    <name evidence="12" type="ORF">GSM42_08995</name>
</gene>
<dbReference type="GO" id="GO:0046872">
    <property type="term" value="F:metal ion binding"/>
    <property type="evidence" value="ECO:0007669"/>
    <property type="project" value="UniProtKB-KW"/>
</dbReference>
<evidence type="ECO:0000256" key="10">
    <source>
        <dbReference type="PIRSR" id="PIRSR601233-2"/>
    </source>
</evidence>
<evidence type="ECO:0000256" key="8">
    <source>
        <dbReference type="ARBA" id="ARBA00047746"/>
    </source>
</evidence>
<keyword evidence="7 11" id="KW-0464">Manganese</keyword>
<feature type="binding site" evidence="10">
    <location>
        <begin position="192"/>
        <end position="195"/>
    </location>
    <ligand>
        <name>GMP</name>
        <dbReference type="ChEBI" id="CHEBI:58115"/>
    </ligand>
</feature>
<dbReference type="PANTHER" id="PTHR11118">
    <property type="entry name" value="RNA-SPLICING LIGASE RTCB HOMOLOG"/>
    <property type="match status" value="1"/>
</dbReference>
<dbReference type="GO" id="GO:0170057">
    <property type="term" value="F:RNA ligase (GTP) activity"/>
    <property type="evidence" value="ECO:0007669"/>
    <property type="project" value="UniProtKB-EC"/>
</dbReference>
<feature type="binding site" evidence="10">
    <location>
        <position position="271"/>
    </location>
    <ligand>
        <name>GMP</name>
        <dbReference type="ChEBI" id="CHEBI:58115"/>
    </ligand>
</feature>
<evidence type="ECO:0000256" key="7">
    <source>
        <dbReference type="ARBA" id="ARBA00023211"/>
    </source>
</evidence>
<dbReference type="GO" id="GO:0005525">
    <property type="term" value="F:GTP binding"/>
    <property type="evidence" value="ECO:0007669"/>
    <property type="project" value="UniProtKB-KW"/>
</dbReference>
<dbReference type="SUPFAM" id="SSF103365">
    <property type="entry name" value="Hypothetical protein PH1602"/>
    <property type="match status" value="1"/>
</dbReference>
<keyword evidence="3 11" id="KW-0479">Metal-binding</keyword>
<comment type="catalytic activity">
    <reaction evidence="8">
        <text>a 3'-end 3'-phospho-ribonucleotide-RNA + a 5'-end dephospho-ribonucleoside-RNA + GTP = a ribonucleotidyl-ribonucleotide-RNA + GMP + diphosphate</text>
        <dbReference type="Rhea" id="RHEA:68076"/>
        <dbReference type="Rhea" id="RHEA-COMP:10463"/>
        <dbReference type="Rhea" id="RHEA-COMP:13936"/>
        <dbReference type="Rhea" id="RHEA-COMP:17355"/>
        <dbReference type="ChEBI" id="CHEBI:33019"/>
        <dbReference type="ChEBI" id="CHEBI:37565"/>
        <dbReference type="ChEBI" id="CHEBI:58115"/>
        <dbReference type="ChEBI" id="CHEBI:83062"/>
        <dbReference type="ChEBI" id="CHEBI:138284"/>
        <dbReference type="ChEBI" id="CHEBI:173118"/>
        <dbReference type="EC" id="6.5.1.8"/>
    </reaction>
</comment>
<feature type="binding site" evidence="11">
    <location>
        <position position="122"/>
    </location>
    <ligand>
        <name>Mn(2+)</name>
        <dbReference type="ChEBI" id="CHEBI:29035"/>
        <label>2</label>
    </ligand>
</feature>
<dbReference type="EMBL" id="WUUL01000005">
    <property type="protein sequence ID" value="MXQ53851.1"/>
    <property type="molecule type" value="Genomic_DNA"/>
</dbReference>
<organism evidence="12 13">
    <name type="scientific">Shimazuella alba</name>
    <dbReference type="NCBI Taxonomy" id="2690964"/>
    <lineage>
        <taxon>Bacteria</taxon>
        <taxon>Bacillati</taxon>
        <taxon>Bacillota</taxon>
        <taxon>Bacilli</taxon>
        <taxon>Bacillales</taxon>
        <taxon>Thermoactinomycetaceae</taxon>
        <taxon>Shimazuella</taxon>
    </lineage>
</organism>
<dbReference type="Pfam" id="PF01139">
    <property type="entry name" value="RtcB"/>
    <property type="match status" value="1"/>
</dbReference>
<dbReference type="GO" id="GO:0003972">
    <property type="term" value="F:RNA ligase (ATP) activity"/>
    <property type="evidence" value="ECO:0007669"/>
    <property type="project" value="TreeGrafter"/>
</dbReference>
<dbReference type="GO" id="GO:0006396">
    <property type="term" value="P:RNA processing"/>
    <property type="evidence" value="ECO:0007669"/>
    <property type="project" value="InterPro"/>
</dbReference>
<evidence type="ECO:0000256" key="4">
    <source>
        <dbReference type="ARBA" id="ARBA00022741"/>
    </source>
</evidence>
<feature type="binding site" evidence="10">
    <location>
        <position position="174"/>
    </location>
    <ligand>
        <name>GMP</name>
        <dbReference type="ChEBI" id="CHEBI:58115"/>
    </ligand>
</feature>
<evidence type="ECO:0000313" key="13">
    <source>
        <dbReference type="Proteomes" id="UP000430692"/>
    </source>
</evidence>
<dbReference type="AlphaFoldDB" id="A0A6I4VTM0"/>
<reference evidence="12 13" key="1">
    <citation type="submission" date="2019-12" db="EMBL/GenBank/DDBJ databases">
        <title>Whole-genome analyses of novel actinobacteria.</title>
        <authorList>
            <person name="Sahin N."/>
            <person name="Saygin H."/>
        </authorList>
    </citation>
    <scope>NUCLEOTIDE SEQUENCE [LARGE SCALE GENOMIC DNA]</scope>
    <source>
        <strain evidence="12 13">KC615</strain>
    </source>
</reference>
<feature type="binding site" evidence="10">
    <location>
        <begin position="122"/>
        <end position="123"/>
    </location>
    <ligand>
        <name>GMP</name>
        <dbReference type="ChEBI" id="CHEBI:58115"/>
    </ligand>
</feature>
<keyword evidence="6 10" id="KW-0342">GTP-binding</keyword>
<keyword evidence="2" id="KW-0436">Ligase</keyword>
<evidence type="ECO:0000256" key="11">
    <source>
        <dbReference type="PIRSR" id="PIRSR601233-3"/>
    </source>
</evidence>
<feature type="binding site" evidence="11">
    <location>
        <position position="31"/>
    </location>
    <ligand>
        <name>Mn(2+)</name>
        <dbReference type="ChEBI" id="CHEBI:29035"/>
        <label>2</label>
    </ligand>
</feature>